<evidence type="ECO:0000313" key="2">
    <source>
        <dbReference type="Proteomes" id="UP000197215"/>
    </source>
</evidence>
<dbReference type="OrthoDB" id="9133726at2"/>
<organism evidence="1 2">
    <name type="scientific">Polynucleobacter victoriensis</name>
    <dbReference type="NCBI Taxonomy" id="2049319"/>
    <lineage>
        <taxon>Bacteria</taxon>
        <taxon>Pseudomonadati</taxon>
        <taxon>Pseudomonadota</taxon>
        <taxon>Betaproteobacteria</taxon>
        <taxon>Burkholderiales</taxon>
        <taxon>Burkholderiaceae</taxon>
        <taxon>Polynucleobacter</taxon>
    </lineage>
</organism>
<name>A0A212T3Y6_9BURK</name>
<dbReference type="RefSeq" id="WP_088812176.1">
    <property type="nucleotide sequence ID" value="NZ_FYEX01000001.1"/>
</dbReference>
<dbReference type="Proteomes" id="UP000197215">
    <property type="component" value="Unassembled WGS sequence"/>
</dbReference>
<keyword evidence="2" id="KW-1185">Reference proteome</keyword>
<reference evidence="1 2" key="1">
    <citation type="submission" date="2017-06" db="EMBL/GenBank/DDBJ databases">
        <authorList>
            <person name="Kim H.J."/>
            <person name="Triplett B.A."/>
        </authorList>
    </citation>
    <scope>NUCLEOTIDE SEQUENCE [LARGE SCALE GENOMIC DNA]</scope>
    <source>
        <strain evidence="1 2">MWH-VicM1</strain>
    </source>
</reference>
<proteinExistence type="predicted"/>
<gene>
    <name evidence="1" type="ORF">SAMN06295916_0335</name>
</gene>
<dbReference type="AlphaFoldDB" id="A0A212T3Y6"/>
<sequence length="61" mass="7056">MKRIVDVFKRKDRSLVWTYVISLDRPRLASGIIEFEHEALRLSALEERGSSDTLTARVRPA</sequence>
<dbReference type="EMBL" id="FYEX01000001">
    <property type="protein sequence ID" value="SNC60729.1"/>
    <property type="molecule type" value="Genomic_DNA"/>
</dbReference>
<evidence type="ECO:0000313" key="1">
    <source>
        <dbReference type="EMBL" id="SNC60729.1"/>
    </source>
</evidence>
<protein>
    <submittedName>
        <fullName evidence="1">Uncharacterized protein</fullName>
    </submittedName>
</protein>
<accession>A0A212T3Y6</accession>